<name>A0A6P1PYS4_9GAMM</name>
<proteinExistence type="predicted"/>
<dbReference type="RefSeq" id="WP_160621310.1">
    <property type="nucleotide sequence ID" value="NZ_CP028271.1"/>
</dbReference>
<dbReference type="Proteomes" id="UP000464053">
    <property type="component" value="Chromosome"/>
</dbReference>
<keyword evidence="2" id="KW-1185">Reference proteome</keyword>
<protein>
    <submittedName>
        <fullName evidence="1">Uncharacterized protein</fullName>
    </submittedName>
</protein>
<dbReference type="EMBL" id="CP028271">
    <property type="protein sequence ID" value="QHM71311.1"/>
    <property type="molecule type" value="Genomic_DNA"/>
</dbReference>
<organism evidence="1 2">
    <name type="scientific">Mixta intestinalis</name>
    <dbReference type="NCBI Taxonomy" id="1615494"/>
    <lineage>
        <taxon>Bacteria</taxon>
        <taxon>Pseudomonadati</taxon>
        <taxon>Pseudomonadota</taxon>
        <taxon>Gammaproteobacteria</taxon>
        <taxon>Enterobacterales</taxon>
        <taxon>Erwiniaceae</taxon>
        <taxon>Mixta</taxon>
    </lineage>
</organism>
<sequence length="60" mass="6553">MTELSGVVAENVMDVAPGLGIKVMVLDNVQRIVPVEDMQRACEWLGVDMKALTTAGKQFF</sequence>
<reference evidence="1 2" key="1">
    <citation type="submission" date="2018-03" db="EMBL/GenBank/DDBJ databases">
        <title>Pantoea intestinalis SRCM103226 isolated form the mealworm.</title>
        <authorList>
            <person name="Jeong D.-Y."/>
            <person name="Kim J.W."/>
        </authorList>
    </citation>
    <scope>NUCLEOTIDE SEQUENCE [LARGE SCALE GENOMIC DNA]</scope>
    <source>
        <strain evidence="1 2">SRCM103226</strain>
    </source>
</reference>
<dbReference type="AlphaFoldDB" id="A0A6P1PYS4"/>
<accession>A0A6P1PYS4</accession>
<dbReference type="KEGG" id="mint:C7M51_01597"/>
<dbReference type="OrthoDB" id="4762429at2"/>
<evidence type="ECO:0000313" key="1">
    <source>
        <dbReference type="EMBL" id="QHM71311.1"/>
    </source>
</evidence>
<gene>
    <name evidence="1" type="ORF">C7M51_01597</name>
</gene>
<evidence type="ECO:0000313" key="2">
    <source>
        <dbReference type="Proteomes" id="UP000464053"/>
    </source>
</evidence>